<sequence length="140" mass="15415">MSSDEQIVFDGSKDGGLPPYQPPCAERRLPDGRSFWIHGYTLADTAAWKQAARMMEGVIPPDEASPHTQRLAQVVFVCRTGPDADRRLFVVRQGGEAQVRDHLAKHLPGRFLDAVCAESDGLALQGYLPPEKSSNPMVEE</sequence>
<comment type="caution">
    <text evidence="2">The sequence shown here is derived from an EMBL/GenBank/DDBJ whole genome shotgun (WGS) entry which is preliminary data.</text>
</comment>
<gene>
    <name evidence="2" type="ORF">S01H1_60242</name>
</gene>
<accession>X0VLJ7</accession>
<name>X0VLJ7_9ZZZZ</name>
<evidence type="ECO:0000256" key="1">
    <source>
        <dbReference type="SAM" id="MobiDB-lite"/>
    </source>
</evidence>
<reference evidence="2" key="1">
    <citation type="journal article" date="2014" name="Front. Microbiol.">
        <title>High frequency of phylogenetically diverse reductive dehalogenase-homologous genes in deep subseafloor sedimentary metagenomes.</title>
        <authorList>
            <person name="Kawai M."/>
            <person name="Futagami T."/>
            <person name="Toyoda A."/>
            <person name="Takaki Y."/>
            <person name="Nishi S."/>
            <person name="Hori S."/>
            <person name="Arai W."/>
            <person name="Tsubouchi T."/>
            <person name="Morono Y."/>
            <person name="Uchiyama I."/>
            <person name="Ito T."/>
            <person name="Fujiyama A."/>
            <person name="Inagaki F."/>
            <person name="Takami H."/>
        </authorList>
    </citation>
    <scope>NUCLEOTIDE SEQUENCE</scope>
    <source>
        <strain evidence="2">Expedition CK06-06</strain>
    </source>
</reference>
<proteinExistence type="predicted"/>
<feature type="region of interest" description="Disordered" evidence="1">
    <location>
        <begin position="1"/>
        <end position="20"/>
    </location>
</feature>
<organism evidence="2">
    <name type="scientific">marine sediment metagenome</name>
    <dbReference type="NCBI Taxonomy" id="412755"/>
    <lineage>
        <taxon>unclassified sequences</taxon>
        <taxon>metagenomes</taxon>
        <taxon>ecological metagenomes</taxon>
    </lineage>
</organism>
<dbReference type="AlphaFoldDB" id="X0VLJ7"/>
<feature type="non-terminal residue" evidence="2">
    <location>
        <position position="140"/>
    </location>
</feature>
<evidence type="ECO:0000313" key="2">
    <source>
        <dbReference type="EMBL" id="GAG19115.1"/>
    </source>
</evidence>
<protein>
    <submittedName>
        <fullName evidence="2">Uncharacterized protein</fullName>
    </submittedName>
</protein>
<dbReference type="EMBL" id="BARS01039458">
    <property type="protein sequence ID" value="GAG19115.1"/>
    <property type="molecule type" value="Genomic_DNA"/>
</dbReference>